<name>A0A318KAW2_9NOCA</name>
<accession>A0A318KAW2</accession>
<reference evidence="1 2" key="1">
    <citation type="submission" date="2018-05" db="EMBL/GenBank/DDBJ databases">
        <title>Genomic Encyclopedia of Type Strains, Phase IV (KMG-IV): sequencing the most valuable type-strain genomes for metagenomic binning, comparative biology and taxonomic classification.</title>
        <authorList>
            <person name="Goeker M."/>
        </authorList>
    </citation>
    <scope>NUCLEOTIDE SEQUENCE [LARGE SCALE GENOMIC DNA]</scope>
    <source>
        <strain evidence="1 2">DSM 44704</strain>
    </source>
</reference>
<evidence type="ECO:0000313" key="1">
    <source>
        <dbReference type="EMBL" id="PXX53975.1"/>
    </source>
</evidence>
<sequence length="76" mass="7677">MHRRNPAAVRALAEAAAIPQELERGLAAQLGTTDVDAMQVAAGVVAVTGCAATESADAAVMRRSAAARILPGRALP</sequence>
<dbReference type="AlphaFoldDB" id="A0A318KAW2"/>
<protein>
    <submittedName>
        <fullName evidence="1">Uncharacterized protein</fullName>
    </submittedName>
</protein>
<comment type="caution">
    <text evidence="1">The sequence shown here is derived from an EMBL/GenBank/DDBJ whole genome shotgun (WGS) entry which is preliminary data.</text>
</comment>
<dbReference type="EMBL" id="QJKF01000026">
    <property type="protein sequence ID" value="PXX53975.1"/>
    <property type="molecule type" value="Genomic_DNA"/>
</dbReference>
<keyword evidence="2" id="KW-1185">Reference proteome</keyword>
<dbReference type="Proteomes" id="UP000247569">
    <property type="component" value="Unassembled WGS sequence"/>
</dbReference>
<proteinExistence type="predicted"/>
<gene>
    <name evidence="1" type="ORF">DFR70_12696</name>
</gene>
<evidence type="ECO:0000313" key="2">
    <source>
        <dbReference type="Proteomes" id="UP000247569"/>
    </source>
</evidence>
<organism evidence="1 2">
    <name type="scientific">Nocardia tenerifensis</name>
    <dbReference type="NCBI Taxonomy" id="228006"/>
    <lineage>
        <taxon>Bacteria</taxon>
        <taxon>Bacillati</taxon>
        <taxon>Actinomycetota</taxon>
        <taxon>Actinomycetes</taxon>
        <taxon>Mycobacteriales</taxon>
        <taxon>Nocardiaceae</taxon>
        <taxon>Nocardia</taxon>
    </lineage>
</organism>